<feature type="chain" id="PRO_5046674587" evidence="1">
    <location>
        <begin position="26"/>
        <end position="250"/>
    </location>
</feature>
<gene>
    <name evidence="2" type="ORF">ACFPK0_16650</name>
</gene>
<comment type="caution">
    <text evidence="2">The sequence shown here is derived from an EMBL/GenBank/DDBJ whole genome shotgun (WGS) entry which is preliminary data.</text>
</comment>
<dbReference type="Pfam" id="PF09694">
    <property type="entry name" value="Gcw_chp"/>
    <property type="match status" value="1"/>
</dbReference>
<reference evidence="3" key="1">
    <citation type="journal article" date="2019" name="Int. J. Syst. Evol. Microbiol.">
        <title>The Global Catalogue of Microorganisms (GCM) 10K type strain sequencing project: providing services to taxonomists for standard genome sequencing and annotation.</title>
        <authorList>
            <consortium name="The Broad Institute Genomics Platform"/>
            <consortium name="The Broad Institute Genome Sequencing Center for Infectious Disease"/>
            <person name="Wu L."/>
            <person name="Ma J."/>
        </authorList>
    </citation>
    <scope>NUCLEOTIDE SEQUENCE [LARGE SCALE GENOMIC DNA]</scope>
    <source>
        <strain evidence="3">KACC 12822</strain>
    </source>
</reference>
<accession>A0ABW0K1E4</accession>
<evidence type="ECO:0000256" key="1">
    <source>
        <dbReference type="SAM" id="SignalP"/>
    </source>
</evidence>
<protein>
    <submittedName>
        <fullName evidence="2">TorF family putative porin</fullName>
    </submittedName>
</protein>
<dbReference type="InterPro" id="IPR010239">
    <property type="entry name" value="CHP02001"/>
</dbReference>
<evidence type="ECO:0000313" key="2">
    <source>
        <dbReference type="EMBL" id="MFC5441645.1"/>
    </source>
</evidence>
<feature type="signal peptide" evidence="1">
    <location>
        <begin position="1"/>
        <end position="25"/>
    </location>
</feature>
<dbReference type="EMBL" id="JBHSMM010000007">
    <property type="protein sequence ID" value="MFC5441645.1"/>
    <property type="molecule type" value="Genomic_DNA"/>
</dbReference>
<dbReference type="NCBIfam" id="TIGR02001">
    <property type="entry name" value="gcw_chp"/>
    <property type="match status" value="1"/>
</dbReference>
<name>A0ABW0K1E4_9GAMM</name>
<dbReference type="Proteomes" id="UP001596018">
    <property type="component" value="Unassembled WGS sequence"/>
</dbReference>
<keyword evidence="1" id="KW-0732">Signal</keyword>
<proteinExistence type="predicted"/>
<keyword evidence="3" id="KW-1185">Reference proteome</keyword>
<evidence type="ECO:0000313" key="3">
    <source>
        <dbReference type="Proteomes" id="UP001596018"/>
    </source>
</evidence>
<organism evidence="2 3">
    <name type="scientific">Rhodanobacter ginsenosidimutans</name>
    <dbReference type="NCBI Taxonomy" id="490571"/>
    <lineage>
        <taxon>Bacteria</taxon>
        <taxon>Pseudomonadati</taxon>
        <taxon>Pseudomonadota</taxon>
        <taxon>Gammaproteobacteria</taxon>
        <taxon>Lysobacterales</taxon>
        <taxon>Rhodanobacteraceae</taxon>
        <taxon>Rhodanobacter</taxon>
    </lineage>
</organism>
<dbReference type="RefSeq" id="WP_056083641.1">
    <property type="nucleotide sequence ID" value="NZ_JALBWS010000007.1"/>
</dbReference>
<sequence>MKRTRQLIHLGAAALALCTAPTLMAAESATIGNVTVVNDYLFRGLSQSDRDPALQAGLEYDHASGWYVGGWGSSISWLSDTSAPGARVSSSVELDVYTGYRTKVGDDWTLDGGLYEYYYPGSYPHGYTRPYTLEAYAAVGWRALTLKYSQTLGNAFGVADSRNSSYVDLSWNWEFTPGWLVNAHAGRQRIAGASAASYSDWKLGLTRNFDHGYAVALGYYDTNARRSVYTNAMGHYLGRATAVISASKAF</sequence>